<dbReference type="SUPFAM" id="SSF56784">
    <property type="entry name" value="HAD-like"/>
    <property type="match status" value="1"/>
</dbReference>
<reference evidence="3 4" key="1">
    <citation type="journal article" date="2024" name="Science">
        <title>Giant polyketide synthase enzymes in the biosynthesis of giant marine polyether toxins.</title>
        <authorList>
            <person name="Fallon T.R."/>
            <person name="Shende V.V."/>
            <person name="Wierzbicki I.H."/>
            <person name="Pendleton A.L."/>
            <person name="Watervoot N.F."/>
            <person name="Auber R.P."/>
            <person name="Gonzalez D.J."/>
            <person name="Wisecaver J.H."/>
            <person name="Moore B.S."/>
        </authorList>
    </citation>
    <scope>NUCLEOTIDE SEQUENCE [LARGE SCALE GENOMIC DNA]</scope>
    <source>
        <strain evidence="3 4">12B1</strain>
    </source>
</reference>
<feature type="region of interest" description="Disordered" evidence="1">
    <location>
        <begin position="507"/>
        <end position="527"/>
    </location>
</feature>
<feature type="domain" description="FCP1 homology" evidence="2">
    <location>
        <begin position="290"/>
        <end position="418"/>
    </location>
</feature>
<evidence type="ECO:0000259" key="2">
    <source>
        <dbReference type="Pfam" id="PF03031"/>
    </source>
</evidence>
<comment type="caution">
    <text evidence="3">The sequence shown here is derived from an EMBL/GenBank/DDBJ whole genome shotgun (WGS) entry which is preliminary data.</text>
</comment>
<name>A0AB34IP86_PRYPA</name>
<evidence type="ECO:0000313" key="3">
    <source>
        <dbReference type="EMBL" id="KAL1503381.1"/>
    </source>
</evidence>
<dbReference type="Gene3D" id="3.40.50.1000">
    <property type="entry name" value="HAD superfamily/HAD-like"/>
    <property type="match status" value="1"/>
</dbReference>
<dbReference type="InterPro" id="IPR004274">
    <property type="entry name" value="FCP1_dom"/>
</dbReference>
<keyword evidence="4" id="KW-1185">Reference proteome</keyword>
<feature type="compositionally biased region" description="Basic and acidic residues" evidence="1">
    <location>
        <begin position="507"/>
        <end position="516"/>
    </location>
</feature>
<dbReference type="AlphaFoldDB" id="A0AB34IP86"/>
<dbReference type="EMBL" id="JBGBPQ010000022">
    <property type="protein sequence ID" value="KAL1503381.1"/>
    <property type="molecule type" value="Genomic_DNA"/>
</dbReference>
<dbReference type="Proteomes" id="UP001515480">
    <property type="component" value="Unassembled WGS sequence"/>
</dbReference>
<dbReference type="InterPro" id="IPR023214">
    <property type="entry name" value="HAD_sf"/>
</dbReference>
<gene>
    <name evidence="3" type="ORF">AB1Y20_011432</name>
</gene>
<dbReference type="InterPro" id="IPR036412">
    <property type="entry name" value="HAD-like_sf"/>
</dbReference>
<protein>
    <recommendedName>
        <fullName evidence="2">FCP1 homology domain-containing protein</fullName>
    </recommendedName>
</protein>
<organism evidence="3 4">
    <name type="scientific">Prymnesium parvum</name>
    <name type="common">Toxic golden alga</name>
    <dbReference type="NCBI Taxonomy" id="97485"/>
    <lineage>
        <taxon>Eukaryota</taxon>
        <taxon>Haptista</taxon>
        <taxon>Haptophyta</taxon>
        <taxon>Prymnesiophyceae</taxon>
        <taxon>Prymnesiales</taxon>
        <taxon>Prymnesiaceae</taxon>
        <taxon>Prymnesium</taxon>
    </lineage>
</organism>
<accession>A0AB34IP86</accession>
<evidence type="ECO:0000256" key="1">
    <source>
        <dbReference type="SAM" id="MobiDB-lite"/>
    </source>
</evidence>
<evidence type="ECO:0000313" key="4">
    <source>
        <dbReference type="Proteomes" id="UP001515480"/>
    </source>
</evidence>
<dbReference type="Pfam" id="PF03031">
    <property type="entry name" value="NIF"/>
    <property type="match status" value="1"/>
</dbReference>
<sequence>MREDISKLKKQNAATLEQYPSNVTPVKFKLRVDDAGEHSGTLLLRWSEDGLNHGTGVPGLVNGAELQGIVLRPKNADEGEYVEIAAATVLCALWRSMGKSKPKFELELFAGEQGQLPELHERLVRDADVIVVKFTAADQDLLLVPVNAIFDDKEPQLFLGYVAPLGALEAEYLRLLKEKIPVVVDLDGTLGCKPEDKHAIHAEYDRDVHDNPVEGKYISAEKKVKLYDALLNQKLPPKAANSLREQKNKWLEAKRRWTAYETLRDHGFIEVKKADREFMELHGFERASGRDFIFLRRPHAVHFLKTLRADFDPFIVTAASSGHAQDFLRAIESSKDGKGQSSFFKGSVIQPRLFCTSGGQKSLKLPRLSTLSTIIIDDCSDGHGYVDEDSTWAETDVENIWPIEAWTPLLKEMDEDLQLAYLSGLHGAAERTQGSAHNCTRDASKSGILHRCRDAFLRELREASKEMRRKSWYDASASSHLPIKAVKLRGINHYLKMQKVQHDLAMRGDTEKDARASRSPSPCRGEEMGEPFWIIPDTSSLMKQAGQYNGQLGDFEELYKYQRNLIKIFVPVAVQEEITNHGKAKAARLYAPGRVISRFNFKHSKNGFVVFEDEKQGDLIERANKPADMDPKDYRDHRIIKSAERKRDQLQESNPGKINCVLLSNDMDQTTAVFATTSSAVAEGRQPLHAITLAQLQCYMYNISKFSVRKNIIQVPCALRRGEQLAVEFFDAERSDFGIHNFNSLPESIVPMTSYQRGSSFSIADWVETLYKNREC</sequence>
<proteinExistence type="predicted"/>